<dbReference type="RefSeq" id="WP_086637706.1">
    <property type="nucleotide sequence ID" value="NZ_MRZU01000004.1"/>
</dbReference>
<keyword evidence="11" id="KW-0175">Coiled coil</keyword>
<dbReference type="Gene3D" id="3.40.50.1440">
    <property type="entry name" value="Tubulin/FtsZ, GTPase domain"/>
    <property type="match status" value="1"/>
</dbReference>
<dbReference type="SUPFAM" id="SSF55307">
    <property type="entry name" value="Tubulin C-terminal domain-like"/>
    <property type="match status" value="1"/>
</dbReference>
<dbReference type="InterPro" id="IPR018316">
    <property type="entry name" value="Tubulin/FtsZ_2-layer-sand-dom"/>
</dbReference>
<evidence type="ECO:0000259" key="12">
    <source>
        <dbReference type="SMART" id="SM00864"/>
    </source>
</evidence>
<accession>A0A1Y3GDP5</accession>
<dbReference type="FunFam" id="3.30.1330.20:FF:000008">
    <property type="entry name" value="Cell division protein FtsZ"/>
    <property type="match status" value="1"/>
</dbReference>
<keyword evidence="6 8" id="KW-0717">Septation</keyword>
<comment type="subunit">
    <text evidence="8">Homodimer. Polymerizes to form a dynamic ring structure in a strictly GTP-dependent manner. Interacts directly with several other division proteins.</text>
</comment>
<evidence type="ECO:0000256" key="4">
    <source>
        <dbReference type="ARBA" id="ARBA00022741"/>
    </source>
</evidence>
<feature type="domain" description="Tubulin/FtsZ 2-layer sandwich" evidence="13">
    <location>
        <begin position="225"/>
        <end position="342"/>
    </location>
</feature>
<comment type="subcellular location">
    <subcellularLocation>
        <location evidence="8">Cytoplasm</location>
    </subcellularLocation>
    <text evidence="8">Assembles at midcell at the inner surface of the cytoplasmic membrane.</text>
</comment>
<dbReference type="HAMAP" id="MF_00909">
    <property type="entry name" value="FtsZ"/>
    <property type="match status" value="1"/>
</dbReference>
<dbReference type="InterPro" id="IPR020805">
    <property type="entry name" value="Cell_div_FtsZ_CS"/>
</dbReference>
<dbReference type="InterPro" id="IPR037103">
    <property type="entry name" value="Tubulin/FtsZ-like_C"/>
</dbReference>
<dbReference type="InterPro" id="IPR008280">
    <property type="entry name" value="Tub_FtsZ_C"/>
</dbReference>
<evidence type="ECO:0000256" key="5">
    <source>
        <dbReference type="ARBA" id="ARBA00023134"/>
    </source>
</evidence>
<comment type="caution">
    <text evidence="14">The sequence shown here is derived from an EMBL/GenBank/DDBJ whole genome shotgun (WGS) entry which is preliminary data.</text>
</comment>
<evidence type="ECO:0000259" key="13">
    <source>
        <dbReference type="SMART" id="SM00865"/>
    </source>
</evidence>
<sequence>MDSLINQAKEHSTEEASFRDQNIEEFEEFGKPQIVVVGCGGAGNNTINRLYRIGVEGAETIAINTDKQHLDMIKADKRILVGKSLTKGLGAGGYPELGEKAAETARGTLEDVLEGADLVFITAGMGGGTGTGVSPVVAEVAKDQGAIVVGMVSTPFNVERARLKKAERGLERLRQEADTAIVLDNNRLLDYVPDLPIKQAFSVMDQLIAETVKGLSETITQPSLINLDYADVKTIMSCGGVAVMLIGETGEEDKSGSVVREALNHPLLDVDYEGATGCLVHITGGSDLTLKESENVAQELTYELDSNSNVIWGARINENYDGKVRVMAIMTGVNSSQVMTGSRTCQTEQPNLTIDRIK</sequence>
<evidence type="ECO:0000256" key="11">
    <source>
        <dbReference type="SAM" id="Coils"/>
    </source>
</evidence>
<dbReference type="SUPFAM" id="SSF52490">
    <property type="entry name" value="Tubulin nucleotide-binding domain-like"/>
    <property type="match status" value="1"/>
</dbReference>
<feature type="domain" description="Tubulin/FtsZ GTPase" evidence="12">
    <location>
        <begin position="33"/>
        <end position="223"/>
    </location>
</feature>
<dbReference type="CDD" id="cd02201">
    <property type="entry name" value="FtsZ_type1"/>
    <property type="match status" value="1"/>
</dbReference>
<dbReference type="SMART" id="SM00865">
    <property type="entry name" value="Tubulin_C"/>
    <property type="match status" value="1"/>
</dbReference>
<proteinExistence type="inferred from homology"/>
<dbReference type="Pfam" id="PF12327">
    <property type="entry name" value="FtsZ_C"/>
    <property type="match status" value="1"/>
</dbReference>
<dbReference type="Proteomes" id="UP000195137">
    <property type="component" value="Unassembled WGS sequence"/>
</dbReference>
<dbReference type="InterPro" id="IPR036525">
    <property type="entry name" value="Tubulin/FtsZ_GTPase_sf"/>
</dbReference>
<dbReference type="InterPro" id="IPR024757">
    <property type="entry name" value="FtsZ_C"/>
</dbReference>
<keyword evidence="3 8" id="KW-0132">Cell division</keyword>
<keyword evidence="7 8" id="KW-0131">Cell cycle</keyword>
<dbReference type="PRINTS" id="PR00423">
    <property type="entry name" value="CELLDVISFTSZ"/>
</dbReference>
<evidence type="ECO:0000256" key="3">
    <source>
        <dbReference type="ARBA" id="ARBA00022618"/>
    </source>
</evidence>
<dbReference type="GO" id="GO:0043093">
    <property type="term" value="P:FtsZ-dependent cytokinesis"/>
    <property type="evidence" value="ECO:0007669"/>
    <property type="project" value="UniProtKB-UniRule"/>
</dbReference>
<evidence type="ECO:0000256" key="8">
    <source>
        <dbReference type="HAMAP-Rule" id="MF_00909"/>
    </source>
</evidence>
<organism evidence="14 15">
    <name type="scientific">Methanonatronarchaeum thermophilum</name>
    <dbReference type="NCBI Taxonomy" id="1927129"/>
    <lineage>
        <taxon>Archaea</taxon>
        <taxon>Methanobacteriati</taxon>
        <taxon>Methanobacteriota</taxon>
        <taxon>Methanonatronarchaeia</taxon>
        <taxon>Methanonatronarchaeales</taxon>
        <taxon>Methanonatronarchaeaceae</taxon>
        <taxon>Methanonatronarchaeum</taxon>
    </lineage>
</organism>
<evidence type="ECO:0000313" key="14">
    <source>
        <dbReference type="EMBL" id="OUJ18433.1"/>
    </source>
</evidence>
<evidence type="ECO:0000256" key="9">
    <source>
        <dbReference type="NCBIfam" id="TIGR00065"/>
    </source>
</evidence>
<evidence type="ECO:0000256" key="1">
    <source>
        <dbReference type="ARBA" id="ARBA00009690"/>
    </source>
</evidence>
<reference evidence="14 15" key="1">
    <citation type="submission" date="2016-12" db="EMBL/GenBank/DDBJ databases">
        <title>Discovery of methanogenic haloarchaea.</title>
        <authorList>
            <person name="Sorokin D.Y."/>
            <person name="Makarova K.S."/>
            <person name="Abbas B."/>
            <person name="Ferrer M."/>
            <person name="Golyshin P.N."/>
        </authorList>
    </citation>
    <scope>NUCLEOTIDE SEQUENCE [LARGE SCALE GENOMIC DNA]</scope>
    <source>
        <strain evidence="14">AMET1</strain>
    </source>
</reference>
<dbReference type="GO" id="GO:0003924">
    <property type="term" value="F:GTPase activity"/>
    <property type="evidence" value="ECO:0007669"/>
    <property type="project" value="UniProtKB-UniRule"/>
</dbReference>
<keyword evidence="2 8" id="KW-0963">Cytoplasm</keyword>
<evidence type="ECO:0000256" key="7">
    <source>
        <dbReference type="ARBA" id="ARBA00023306"/>
    </source>
</evidence>
<feature type="binding site" evidence="8">
    <location>
        <position position="159"/>
    </location>
    <ligand>
        <name>GTP</name>
        <dbReference type="ChEBI" id="CHEBI:37565"/>
    </ligand>
</feature>
<dbReference type="AlphaFoldDB" id="A0A1Y3GDP5"/>
<dbReference type="InterPro" id="IPR000158">
    <property type="entry name" value="Cell_div_FtsZ"/>
</dbReference>
<keyword evidence="5 8" id="KW-0342">GTP-binding</keyword>
<comment type="similarity">
    <text evidence="1 8 10">Belongs to the FtsZ family.</text>
</comment>
<keyword evidence="4 8" id="KW-0547">Nucleotide-binding</keyword>
<feature type="binding site" evidence="8">
    <location>
        <begin position="41"/>
        <end position="45"/>
    </location>
    <ligand>
        <name>GTP</name>
        <dbReference type="ChEBI" id="CHEBI:37565"/>
    </ligand>
</feature>
<keyword evidence="15" id="KW-1185">Reference proteome</keyword>
<comment type="function">
    <text evidence="8">Essential cell division protein that forms a contractile ring structure (Z ring) at the future cell division site. The regulation of the ring assembly controls the timing and the location of cell division. One of the functions of the FtsZ ring is to recruit other cell division proteins to the septum to produce a new cell wall between the dividing cells. Binds GTP and shows GTPase activity.</text>
</comment>
<dbReference type="SMART" id="SM00864">
    <property type="entry name" value="Tubulin"/>
    <property type="match status" value="1"/>
</dbReference>
<dbReference type="PANTHER" id="PTHR30314">
    <property type="entry name" value="CELL DIVISION PROTEIN FTSZ-RELATED"/>
    <property type="match status" value="1"/>
</dbReference>
<feature type="coiled-coil region" evidence="11">
    <location>
        <begin position="156"/>
        <end position="183"/>
    </location>
</feature>
<evidence type="ECO:0000256" key="2">
    <source>
        <dbReference type="ARBA" id="ARBA00022490"/>
    </source>
</evidence>
<dbReference type="InterPro" id="IPR003008">
    <property type="entry name" value="Tubulin_FtsZ_GTPase"/>
</dbReference>
<dbReference type="InterPro" id="IPR045061">
    <property type="entry name" value="FtsZ/CetZ"/>
</dbReference>
<evidence type="ECO:0000313" key="15">
    <source>
        <dbReference type="Proteomes" id="UP000195137"/>
    </source>
</evidence>
<protein>
    <recommendedName>
        <fullName evidence="8 9">Cell division protein FtsZ</fullName>
    </recommendedName>
</protein>
<dbReference type="Gene3D" id="3.30.1330.20">
    <property type="entry name" value="Tubulin/FtsZ, C-terminal domain"/>
    <property type="match status" value="1"/>
</dbReference>
<feature type="binding site" evidence="8">
    <location>
        <position position="205"/>
    </location>
    <ligand>
        <name>GTP</name>
        <dbReference type="ChEBI" id="CHEBI:37565"/>
    </ligand>
</feature>
<dbReference type="EMBL" id="MRZU01000004">
    <property type="protein sequence ID" value="OUJ18433.1"/>
    <property type="molecule type" value="Genomic_DNA"/>
</dbReference>
<evidence type="ECO:0000256" key="10">
    <source>
        <dbReference type="RuleBase" id="RU003360"/>
    </source>
</evidence>
<name>A0A1Y3GDP5_9EURY</name>
<dbReference type="GO" id="GO:0051258">
    <property type="term" value="P:protein polymerization"/>
    <property type="evidence" value="ECO:0007669"/>
    <property type="project" value="UniProtKB-UniRule"/>
</dbReference>
<dbReference type="NCBIfam" id="TIGR00065">
    <property type="entry name" value="ftsZ"/>
    <property type="match status" value="1"/>
</dbReference>
<dbReference type="GO" id="GO:0005737">
    <property type="term" value="C:cytoplasm"/>
    <property type="evidence" value="ECO:0007669"/>
    <property type="project" value="UniProtKB-SubCell"/>
</dbReference>
<feature type="binding site" evidence="8">
    <location>
        <position position="162"/>
    </location>
    <ligand>
        <name>GTP</name>
        <dbReference type="ChEBI" id="CHEBI:37565"/>
    </ligand>
</feature>
<dbReference type="GO" id="GO:0005525">
    <property type="term" value="F:GTP binding"/>
    <property type="evidence" value="ECO:0007669"/>
    <property type="project" value="UniProtKB-UniRule"/>
</dbReference>
<dbReference type="PANTHER" id="PTHR30314:SF9">
    <property type="entry name" value="CELL DIVISION PROTEIN FTSZ 2"/>
    <property type="match status" value="1"/>
</dbReference>
<dbReference type="Pfam" id="PF00091">
    <property type="entry name" value="Tubulin"/>
    <property type="match status" value="1"/>
</dbReference>
<dbReference type="FunFam" id="3.40.50.1440:FF:000023">
    <property type="entry name" value="Cell division protein FtsZ"/>
    <property type="match status" value="1"/>
</dbReference>
<evidence type="ECO:0000256" key="6">
    <source>
        <dbReference type="ARBA" id="ARBA00023210"/>
    </source>
</evidence>
<dbReference type="PROSITE" id="PS01134">
    <property type="entry name" value="FTSZ_1"/>
    <property type="match status" value="1"/>
</dbReference>
<gene>
    <name evidence="8" type="primary">ftsZ</name>
    <name evidence="14" type="ORF">AMET1_1349</name>
</gene>
<dbReference type="GO" id="GO:0032153">
    <property type="term" value="C:cell division site"/>
    <property type="evidence" value="ECO:0007669"/>
    <property type="project" value="UniProtKB-UniRule"/>
</dbReference>
<feature type="binding site" evidence="8">
    <location>
        <begin position="128"/>
        <end position="130"/>
    </location>
    <ligand>
        <name>GTP</name>
        <dbReference type="ChEBI" id="CHEBI:37565"/>
    </ligand>
</feature>